<feature type="compositionally biased region" description="Pro residues" evidence="1">
    <location>
        <begin position="67"/>
        <end position="80"/>
    </location>
</feature>
<dbReference type="RefSeq" id="WP_134720533.1">
    <property type="nucleotide sequence ID" value="NZ_SDKM01000045.1"/>
</dbReference>
<keyword evidence="2" id="KW-1133">Transmembrane helix</keyword>
<dbReference type="EMBL" id="SDKM01000045">
    <property type="protein sequence ID" value="RYP82564.1"/>
    <property type="molecule type" value="Genomic_DNA"/>
</dbReference>
<keyword evidence="4" id="KW-1185">Reference proteome</keyword>
<dbReference type="Proteomes" id="UP000295198">
    <property type="component" value="Unassembled WGS sequence"/>
</dbReference>
<keyword evidence="2" id="KW-0472">Membrane</keyword>
<comment type="caution">
    <text evidence="3">The sequence shown here is derived from an EMBL/GenBank/DDBJ whole genome shotgun (WGS) entry which is preliminary data.</text>
</comment>
<organism evidence="3 4">
    <name type="scientific">Nocardioides guangzhouensis</name>
    <dbReference type="NCBI Taxonomy" id="2497878"/>
    <lineage>
        <taxon>Bacteria</taxon>
        <taxon>Bacillati</taxon>
        <taxon>Actinomycetota</taxon>
        <taxon>Actinomycetes</taxon>
        <taxon>Propionibacteriales</taxon>
        <taxon>Nocardioidaceae</taxon>
        <taxon>Nocardioides</taxon>
    </lineage>
</organism>
<reference evidence="3 4" key="1">
    <citation type="submission" date="2019-01" db="EMBL/GenBank/DDBJ databases">
        <title>Nocardioides guangzhouensis sp. nov., an actinobacterium isolated from soil.</title>
        <authorList>
            <person name="Fu Y."/>
            <person name="Cai Y."/>
            <person name="Lin Z."/>
            <person name="Chen P."/>
        </authorList>
    </citation>
    <scope>NUCLEOTIDE SEQUENCE [LARGE SCALE GENOMIC DNA]</scope>
    <source>
        <strain evidence="3 4">130</strain>
    </source>
</reference>
<accession>A0A4Q4Z6I8</accession>
<dbReference type="OrthoDB" id="3758163at2"/>
<keyword evidence="2" id="KW-0812">Transmembrane</keyword>
<feature type="region of interest" description="Disordered" evidence="1">
    <location>
        <begin position="61"/>
        <end position="89"/>
    </location>
</feature>
<gene>
    <name evidence="3" type="ORF">EKO23_21505</name>
</gene>
<sequence length="425" mass="45050">MSGLHEAFDAIVADVPVYGDLDRAIQEAERDRRHRHGAVVGLAAAAAVLAVVAGIVAASRDTDTAPPVTPSPTPVTPSPAPAKSQSPETWVDTAVAPRDGYGWDVPDPLEGARDAWSAVAADHLDPTGAHLKVFESSAFGATFERPVEGSIYPAYARVGLIVDRSGLDPLDGCRYLLEGPTPSNGTESCNDERFTGPHGERARIARYGRRCGAFDGPASAYVTCGDYKVAVAVERPDGLVGYVVVDGRGMPDVNPFSPASLAAAAADPRLTLPETAFAVPSDQAVVAVVEGHFPRYRSDRRAPSATGHPGYAQTWGRLGRVVLSVQVSPAGEAPACGRSSLVDCVERRVYGADDPTTVFVGAWGDEDWADCCPRNSRADSRVFVYVGSRHTVVVTESRVVKEGEARLSAELDQRLIDLALDPRLQ</sequence>
<name>A0A4Q4Z6I8_9ACTN</name>
<dbReference type="AlphaFoldDB" id="A0A4Q4Z6I8"/>
<protein>
    <submittedName>
        <fullName evidence="3">Uncharacterized protein</fullName>
    </submittedName>
</protein>
<evidence type="ECO:0000313" key="4">
    <source>
        <dbReference type="Proteomes" id="UP000295198"/>
    </source>
</evidence>
<evidence type="ECO:0000313" key="3">
    <source>
        <dbReference type="EMBL" id="RYP82564.1"/>
    </source>
</evidence>
<evidence type="ECO:0000256" key="1">
    <source>
        <dbReference type="SAM" id="MobiDB-lite"/>
    </source>
</evidence>
<proteinExistence type="predicted"/>
<feature type="transmembrane region" description="Helical" evidence="2">
    <location>
        <begin position="38"/>
        <end position="58"/>
    </location>
</feature>
<evidence type="ECO:0000256" key="2">
    <source>
        <dbReference type="SAM" id="Phobius"/>
    </source>
</evidence>